<dbReference type="WBParaSite" id="Hba_19034">
    <property type="protein sequence ID" value="Hba_19034"/>
    <property type="gene ID" value="Hba_19034"/>
</dbReference>
<dbReference type="Gene3D" id="3.30.750.24">
    <property type="entry name" value="STAS domain"/>
    <property type="match status" value="1"/>
</dbReference>
<evidence type="ECO:0000256" key="5">
    <source>
        <dbReference type="SAM" id="Phobius"/>
    </source>
</evidence>
<dbReference type="GO" id="GO:0055085">
    <property type="term" value="P:transmembrane transport"/>
    <property type="evidence" value="ECO:0007669"/>
    <property type="project" value="InterPro"/>
</dbReference>
<keyword evidence="3 5" id="KW-1133">Transmembrane helix</keyword>
<dbReference type="InterPro" id="IPR002645">
    <property type="entry name" value="STAS_dom"/>
</dbReference>
<dbReference type="InterPro" id="IPR001902">
    <property type="entry name" value="SLC26A/SulP_fam"/>
</dbReference>
<feature type="domain" description="STAS" evidence="6">
    <location>
        <begin position="397"/>
        <end position="465"/>
    </location>
</feature>
<evidence type="ECO:0000313" key="8">
    <source>
        <dbReference type="WBParaSite" id="Hba_19034"/>
    </source>
</evidence>
<proteinExistence type="predicted"/>
<feature type="transmembrane region" description="Helical" evidence="5">
    <location>
        <begin position="109"/>
        <end position="132"/>
    </location>
</feature>
<evidence type="ECO:0000256" key="4">
    <source>
        <dbReference type="ARBA" id="ARBA00023136"/>
    </source>
</evidence>
<comment type="subcellular location">
    <subcellularLocation>
        <location evidence="1">Membrane</location>
        <topology evidence="1">Multi-pass membrane protein</topology>
    </subcellularLocation>
</comment>
<dbReference type="InterPro" id="IPR036513">
    <property type="entry name" value="STAS_dom_sf"/>
</dbReference>
<dbReference type="Pfam" id="PF01740">
    <property type="entry name" value="STAS"/>
    <property type="match status" value="1"/>
</dbReference>
<keyword evidence="7" id="KW-1185">Reference proteome</keyword>
<feature type="transmembrane region" description="Helical" evidence="5">
    <location>
        <begin position="276"/>
        <end position="293"/>
    </location>
</feature>
<dbReference type="SUPFAM" id="SSF52091">
    <property type="entry name" value="SpoIIaa-like"/>
    <property type="match status" value="1"/>
</dbReference>
<feature type="transmembrane region" description="Helical" evidence="5">
    <location>
        <begin position="52"/>
        <end position="72"/>
    </location>
</feature>
<evidence type="ECO:0000259" key="6">
    <source>
        <dbReference type="PROSITE" id="PS50801"/>
    </source>
</evidence>
<feature type="transmembrane region" description="Helical" evidence="5">
    <location>
        <begin position="84"/>
        <end position="103"/>
    </location>
</feature>
<keyword evidence="4 5" id="KW-0472">Membrane</keyword>
<evidence type="ECO:0000256" key="2">
    <source>
        <dbReference type="ARBA" id="ARBA00022692"/>
    </source>
</evidence>
<accession>A0A1I7XNC5</accession>
<feature type="transmembrane region" description="Helical" evidence="5">
    <location>
        <begin position="12"/>
        <end position="32"/>
    </location>
</feature>
<keyword evidence="2 5" id="KW-0812">Transmembrane</keyword>
<evidence type="ECO:0000256" key="3">
    <source>
        <dbReference type="ARBA" id="ARBA00022989"/>
    </source>
</evidence>
<feature type="transmembrane region" description="Helical" evidence="5">
    <location>
        <begin position="337"/>
        <end position="365"/>
    </location>
</feature>
<feature type="transmembrane region" description="Helical" evidence="5">
    <location>
        <begin position="153"/>
        <end position="175"/>
    </location>
</feature>
<dbReference type="CDD" id="cd07042">
    <property type="entry name" value="STAS_SulP_like_sulfate_transporter"/>
    <property type="match status" value="1"/>
</dbReference>
<feature type="transmembrane region" description="Helical" evidence="5">
    <location>
        <begin position="240"/>
        <end position="256"/>
    </location>
</feature>
<feature type="transmembrane region" description="Helical" evidence="5">
    <location>
        <begin position="195"/>
        <end position="220"/>
    </location>
</feature>
<name>A0A1I7XNC5_HETBA</name>
<dbReference type="PANTHER" id="PTHR11814">
    <property type="entry name" value="SULFATE TRANSPORTER"/>
    <property type="match status" value="1"/>
</dbReference>
<dbReference type="GO" id="GO:0016020">
    <property type="term" value="C:membrane"/>
    <property type="evidence" value="ECO:0007669"/>
    <property type="project" value="UniProtKB-SubCell"/>
</dbReference>
<dbReference type="AlphaFoldDB" id="A0A1I7XNC5"/>
<evidence type="ECO:0000313" key="7">
    <source>
        <dbReference type="Proteomes" id="UP000095283"/>
    </source>
</evidence>
<sequence length="465" mass="51261">MRQKLVNPGRSFAVVALMAGLANDNVMVIRGGGIIEVSANGTVTTQYSITPIQVAATLTFAMGIWQVLCGLLRLQFLMAYFSDPLVSGFTTGYLFVRVYDIIIRLPQSNIAAIVVSIVSMVFLYTGKTYLSPFLGRKYNLKLPIPYELILNKLLHGIFALKVSVSAALSALLSWHSTHNLEIVGEIPAGLPRPEMPIFSILKECLIQSIGIAIVTIAVHISMAKMLAKKLNYSIDDNQELYALGFSGILGGFLPVYPVSTALGRTMVNVNSGTKTQLSTIFSCALLITIILWLGPLLKDLPKCVLASIITVALKSMFMKCGELKKLYPISKTDFAIWIISFLTTMCIDVMGGLAISIFFALFTVICRSQWPKWQFFIYSPKIDDNGKTKIDSVSSEISIFRFDGPLLFTNVESSENVDDKETKKVVTEPPRFFIIDCSAMAYVDFMGINTLKEVAAIFHIILFSS</sequence>
<protein>
    <submittedName>
        <fullName evidence="8">STAS domain-containing protein</fullName>
    </submittedName>
</protein>
<reference evidence="8" key="1">
    <citation type="submission" date="2016-11" db="UniProtKB">
        <authorList>
            <consortium name="WormBaseParasite"/>
        </authorList>
    </citation>
    <scope>IDENTIFICATION</scope>
</reference>
<organism evidence="7 8">
    <name type="scientific">Heterorhabditis bacteriophora</name>
    <name type="common">Entomopathogenic nematode worm</name>
    <dbReference type="NCBI Taxonomy" id="37862"/>
    <lineage>
        <taxon>Eukaryota</taxon>
        <taxon>Metazoa</taxon>
        <taxon>Ecdysozoa</taxon>
        <taxon>Nematoda</taxon>
        <taxon>Chromadorea</taxon>
        <taxon>Rhabditida</taxon>
        <taxon>Rhabditina</taxon>
        <taxon>Rhabditomorpha</taxon>
        <taxon>Strongyloidea</taxon>
        <taxon>Heterorhabditidae</taxon>
        <taxon>Heterorhabditis</taxon>
    </lineage>
</organism>
<dbReference type="Pfam" id="PF00916">
    <property type="entry name" value="Sulfate_transp"/>
    <property type="match status" value="2"/>
</dbReference>
<dbReference type="Proteomes" id="UP000095283">
    <property type="component" value="Unplaced"/>
</dbReference>
<dbReference type="InterPro" id="IPR011547">
    <property type="entry name" value="SLC26A/SulP_dom"/>
</dbReference>
<dbReference type="PROSITE" id="PS50801">
    <property type="entry name" value="STAS"/>
    <property type="match status" value="1"/>
</dbReference>
<evidence type="ECO:0000256" key="1">
    <source>
        <dbReference type="ARBA" id="ARBA00004141"/>
    </source>
</evidence>